<sequence length="316" mass="35954">MKKRFALNRAMTAPANYIDAKQYFYYAAEGPVTATMLADSLLGLDGIVRNAAKALAASANITLKDAELIIENIELGSYKDCYVVRLFFGKGREMEKNIEAFRKALGLKDMANLKTYLGIFIGATVLWGAYELFKPKDETKDTIHIHFENSFNNWAPQVNMKPEELKEVIIRATKNKEELKKDIIKVLHPDGNESTGSIQIGDEEAIVIPKEVLAVVPTKYEKVQEPEQERKLQKRQIIVRATDLDSTKNGWAAIVPEINEKRFPLILDETVQATEVPWGKLFWAQIEVEEKKLKSGDIVPIRYHLRKVLHKENQPE</sequence>
<reference evidence="2" key="1">
    <citation type="submission" date="2017-02" db="EMBL/GenBank/DDBJ databases">
        <authorList>
            <person name="Varghese N."/>
            <person name="Submissions S."/>
        </authorList>
    </citation>
    <scope>NUCLEOTIDE SEQUENCE [LARGE SCALE GENOMIC DNA]</scope>
    <source>
        <strain evidence="2">ATCC 700200</strain>
    </source>
</reference>
<dbReference type="Proteomes" id="UP000190774">
    <property type="component" value="Unassembled WGS sequence"/>
</dbReference>
<organism evidence="1 2">
    <name type="scientific">Prosthecobacter debontii</name>
    <dbReference type="NCBI Taxonomy" id="48467"/>
    <lineage>
        <taxon>Bacteria</taxon>
        <taxon>Pseudomonadati</taxon>
        <taxon>Verrucomicrobiota</taxon>
        <taxon>Verrucomicrobiia</taxon>
        <taxon>Verrucomicrobiales</taxon>
        <taxon>Verrucomicrobiaceae</taxon>
        <taxon>Prosthecobacter</taxon>
    </lineage>
</organism>
<keyword evidence="2" id="KW-1185">Reference proteome</keyword>
<evidence type="ECO:0000313" key="1">
    <source>
        <dbReference type="EMBL" id="SKA88871.1"/>
    </source>
</evidence>
<dbReference type="EMBL" id="FUYE01000004">
    <property type="protein sequence ID" value="SKA88871.1"/>
    <property type="molecule type" value="Genomic_DNA"/>
</dbReference>
<accession>A0A1T4XIE8</accession>
<dbReference type="STRING" id="48467.SAMN02745166_01499"/>
<protein>
    <submittedName>
        <fullName evidence="1">Uncharacterized protein</fullName>
    </submittedName>
</protein>
<proteinExistence type="predicted"/>
<evidence type="ECO:0000313" key="2">
    <source>
        <dbReference type="Proteomes" id="UP000190774"/>
    </source>
</evidence>
<dbReference type="AlphaFoldDB" id="A0A1T4XIE8"/>
<gene>
    <name evidence="1" type="ORF">SAMN02745166_01499</name>
</gene>
<name>A0A1T4XIE8_9BACT</name>